<dbReference type="Proteomes" id="UP000027120">
    <property type="component" value="Unassembled WGS sequence"/>
</dbReference>
<sequence length="220" mass="25676">NNDLRQNFKNKHYTPMISTHLPSLEKHAAGVYTQKIFYKVRKQICKEDRFILLNNVTLLDIQVYTLTRHLQANKKWIVKFESTRIPCLYLYCVMKHIHVNEMLASLIKKRWTIDVKVYRQSPMPLESQSKNVLNNIRYGSLNGEFNETSHLAQLKSEIKELSVSNEGDRDRPFSVEKKTRIVKNPLVVKTKGAISTNVNKGVNIRKCGYYEQDEHAAHKC</sequence>
<proteinExistence type="inferred from homology"/>
<evidence type="ECO:0000313" key="3">
    <source>
        <dbReference type="Proteomes" id="UP000027120"/>
    </source>
</evidence>
<keyword evidence="1" id="KW-0862">Zinc</keyword>
<name>A0A067D0Z1_CITSI</name>
<comment type="similarity">
    <text evidence="1">Belongs to the FHY3/FAR1 family.</text>
</comment>
<dbReference type="GO" id="GO:0008270">
    <property type="term" value="F:zinc ion binding"/>
    <property type="evidence" value="ECO:0007669"/>
    <property type="project" value="UniProtKB-UniRule"/>
</dbReference>
<keyword evidence="3" id="KW-1185">Reference proteome</keyword>
<dbReference type="EMBL" id="KK794435">
    <property type="protein sequence ID" value="KDO36443.1"/>
    <property type="molecule type" value="Genomic_DNA"/>
</dbReference>
<gene>
    <name evidence="2" type="ORF">CISIN_1g038281mg</name>
</gene>
<dbReference type="InterPro" id="IPR031052">
    <property type="entry name" value="FHY3/FAR1"/>
</dbReference>
<evidence type="ECO:0000313" key="2">
    <source>
        <dbReference type="EMBL" id="KDO36443.1"/>
    </source>
</evidence>
<feature type="non-terminal residue" evidence="2">
    <location>
        <position position="1"/>
    </location>
</feature>
<keyword evidence="1" id="KW-0863">Zinc-finger</keyword>
<comment type="subcellular location">
    <subcellularLocation>
        <location evidence="1">Nucleus</location>
    </subcellularLocation>
</comment>
<comment type="function">
    <text evidence="1">Putative transcription activator involved in regulating light control of development.</text>
</comment>
<accession>A0A067D0Z1</accession>
<dbReference type="PANTHER" id="PTHR31669:SF251">
    <property type="entry name" value="PROTEIN FAR1-RELATED SEQUENCE"/>
    <property type="match status" value="1"/>
</dbReference>
<dbReference type="GO" id="GO:0005634">
    <property type="term" value="C:nucleus"/>
    <property type="evidence" value="ECO:0007669"/>
    <property type="project" value="UniProtKB-SubCell"/>
</dbReference>
<keyword evidence="1" id="KW-0539">Nucleus</keyword>
<reference evidence="2 3" key="1">
    <citation type="submission" date="2014-04" db="EMBL/GenBank/DDBJ databases">
        <authorList>
            <consortium name="International Citrus Genome Consortium"/>
            <person name="Gmitter F."/>
            <person name="Chen C."/>
            <person name="Farmerie W."/>
            <person name="Harkins T."/>
            <person name="Desany B."/>
            <person name="Mohiuddin M."/>
            <person name="Kodira C."/>
            <person name="Borodovsky M."/>
            <person name="Lomsadze A."/>
            <person name="Burns P."/>
            <person name="Jenkins J."/>
            <person name="Prochnik S."/>
            <person name="Shu S."/>
            <person name="Chapman J."/>
            <person name="Pitluck S."/>
            <person name="Schmutz J."/>
            <person name="Rokhsar D."/>
        </authorList>
    </citation>
    <scope>NUCLEOTIDE SEQUENCE</scope>
</reference>
<dbReference type="GO" id="GO:0006355">
    <property type="term" value="P:regulation of DNA-templated transcription"/>
    <property type="evidence" value="ECO:0007669"/>
    <property type="project" value="UniProtKB-UniRule"/>
</dbReference>
<dbReference type="AlphaFoldDB" id="A0A067D0Z1"/>
<evidence type="ECO:0000256" key="1">
    <source>
        <dbReference type="RuleBase" id="RU367018"/>
    </source>
</evidence>
<protein>
    <recommendedName>
        <fullName evidence="1">Protein FAR1-RELATED SEQUENCE</fullName>
    </recommendedName>
</protein>
<organism evidence="2 3">
    <name type="scientific">Citrus sinensis</name>
    <name type="common">Sweet orange</name>
    <name type="synonym">Citrus aurantium var. sinensis</name>
    <dbReference type="NCBI Taxonomy" id="2711"/>
    <lineage>
        <taxon>Eukaryota</taxon>
        <taxon>Viridiplantae</taxon>
        <taxon>Streptophyta</taxon>
        <taxon>Embryophyta</taxon>
        <taxon>Tracheophyta</taxon>
        <taxon>Spermatophyta</taxon>
        <taxon>Magnoliopsida</taxon>
        <taxon>eudicotyledons</taxon>
        <taxon>Gunneridae</taxon>
        <taxon>Pentapetalae</taxon>
        <taxon>rosids</taxon>
        <taxon>malvids</taxon>
        <taxon>Sapindales</taxon>
        <taxon>Rutaceae</taxon>
        <taxon>Aurantioideae</taxon>
        <taxon>Citrus</taxon>
    </lineage>
</organism>
<dbReference type="PANTHER" id="PTHR31669">
    <property type="entry name" value="PROTEIN FAR1-RELATED SEQUENCE 10-RELATED"/>
    <property type="match status" value="1"/>
</dbReference>
<keyword evidence="1" id="KW-0479">Metal-binding</keyword>